<reference evidence="2 3" key="1">
    <citation type="submission" date="2017-02" db="EMBL/GenBank/DDBJ databases">
        <authorList>
            <person name="Peterson S.W."/>
        </authorList>
    </citation>
    <scope>NUCLEOTIDE SEQUENCE [LARGE SCALE GENOMIC DNA]</scope>
    <source>
        <strain evidence="2 3">DSM 16080</strain>
    </source>
</reference>
<protein>
    <submittedName>
        <fullName evidence="2">PilZ domain-containing protein</fullName>
    </submittedName>
</protein>
<dbReference type="Pfam" id="PF07238">
    <property type="entry name" value="PilZ"/>
    <property type="match status" value="1"/>
</dbReference>
<gene>
    <name evidence="2" type="ORF">SAMN02745704_02813</name>
</gene>
<accession>A0A1T4Y6G1</accession>
<dbReference type="Gene3D" id="2.40.10.220">
    <property type="entry name" value="predicted glycosyltransferase like domains"/>
    <property type="match status" value="1"/>
</dbReference>
<sequence length="122" mass="13327">MSEDKRRRSRVKAGFEASLVVDGKAVPVRTRDVSLKGALLSCDKEFTEGTPCELRLGLGPGLRLSMDARVARATDHGLAIEFQAMDDQSFTHLLQIVRLNADDADAIEDELADPAFDKNAVL</sequence>
<organism evidence="2 3">
    <name type="scientific">Paucidesulfovibrio gracilis DSM 16080</name>
    <dbReference type="NCBI Taxonomy" id="1121449"/>
    <lineage>
        <taxon>Bacteria</taxon>
        <taxon>Pseudomonadati</taxon>
        <taxon>Thermodesulfobacteriota</taxon>
        <taxon>Desulfovibrionia</taxon>
        <taxon>Desulfovibrionales</taxon>
        <taxon>Desulfovibrionaceae</taxon>
        <taxon>Paucidesulfovibrio</taxon>
    </lineage>
</organism>
<dbReference type="RefSeq" id="WP_159447253.1">
    <property type="nucleotide sequence ID" value="NZ_FUYC01000031.1"/>
</dbReference>
<dbReference type="GO" id="GO:0035438">
    <property type="term" value="F:cyclic-di-GMP binding"/>
    <property type="evidence" value="ECO:0007669"/>
    <property type="project" value="InterPro"/>
</dbReference>
<dbReference type="AlphaFoldDB" id="A0A1T4Y6G1"/>
<dbReference type="STRING" id="1121449.SAMN02745704_02813"/>
<evidence type="ECO:0000313" key="3">
    <source>
        <dbReference type="Proteomes" id="UP000190027"/>
    </source>
</evidence>
<dbReference type="InterPro" id="IPR009875">
    <property type="entry name" value="PilZ_domain"/>
</dbReference>
<dbReference type="OrthoDB" id="370480at2"/>
<evidence type="ECO:0000313" key="2">
    <source>
        <dbReference type="EMBL" id="SKA97108.1"/>
    </source>
</evidence>
<dbReference type="Proteomes" id="UP000190027">
    <property type="component" value="Unassembled WGS sequence"/>
</dbReference>
<evidence type="ECO:0000259" key="1">
    <source>
        <dbReference type="Pfam" id="PF07238"/>
    </source>
</evidence>
<feature type="domain" description="PilZ" evidence="1">
    <location>
        <begin position="4"/>
        <end position="97"/>
    </location>
</feature>
<name>A0A1T4Y6G1_9BACT</name>
<proteinExistence type="predicted"/>
<keyword evidence="3" id="KW-1185">Reference proteome</keyword>
<dbReference type="EMBL" id="FUYC01000031">
    <property type="protein sequence ID" value="SKA97108.1"/>
    <property type="molecule type" value="Genomic_DNA"/>
</dbReference>
<dbReference type="SUPFAM" id="SSF141371">
    <property type="entry name" value="PilZ domain-like"/>
    <property type="match status" value="1"/>
</dbReference>